<evidence type="ECO:0000256" key="7">
    <source>
        <dbReference type="ARBA" id="ARBA00024867"/>
    </source>
</evidence>
<dbReference type="InterPro" id="IPR036388">
    <property type="entry name" value="WH-like_DNA-bd_sf"/>
</dbReference>
<evidence type="ECO:0000256" key="4">
    <source>
        <dbReference type="ARBA" id="ARBA00023015"/>
    </source>
</evidence>
<dbReference type="EMBL" id="JADCKC010000002">
    <property type="protein sequence ID" value="MBE5037480.1"/>
    <property type="molecule type" value="Genomic_DNA"/>
</dbReference>
<evidence type="ECO:0000256" key="3">
    <source>
        <dbReference type="ARBA" id="ARBA00023012"/>
    </source>
</evidence>
<dbReference type="SMART" id="SM00448">
    <property type="entry name" value="REC"/>
    <property type="match status" value="1"/>
</dbReference>
<keyword evidence="2 8" id="KW-0597">Phosphoprotein</keyword>
<organism evidence="12 13">
    <name type="scientific">Gemmiger gallinarum</name>
    <dbReference type="NCBI Taxonomy" id="2779354"/>
    <lineage>
        <taxon>Bacteria</taxon>
        <taxon>Bacillati</taxon>
        <taxon>Bacillota</taxon>
        <taxon>Clostridia</taxon>
        <taxon>Eubacteriales</taxon>
        <taxon>Gemmiger</taxon>
    </lineage>
</organism>
<dbReference type="SUPFAM" id="SSF52172">
    <property type="entry name" value="CheY-like"/>
    <property type="match status" value="1"/>
</dbReference>
<dbReference type="RefSeq" id="WP_193500852.1">
    <property type="nucleotide sequence ID" value="NZ_JADCKC010000002.1"/>
</dbReference>
<gene>
    <name evidence="12" type="ORF">INF35_06760</name>
</gene>
<feature type="domain" description="OmpR/PhoB-type" evidence="11">
    <location>
        <begin position="122"/>
        <end position="218"/>
    </location>
</feature>
<evidence type="ECO:0000256" key="1">
    <source>
        <dbReference type="ARBA" id="ARBA00018672"/>
    </source>
</evidence>
<comment type="caution">
    <text evidence="12">The sequence shown here is derived from an EMBL/GenBank/DDBJ whole genome shotgun (WGS) entry which is preliminary data.</text>
</comment>
<keyword evidence="4" id="KW-0805">Transcription regulation</keyword>
<dbReference type="Gene3D" id="3.40.50.2300">
    <property type="match status" value="1"/>
</dbReference>
<dbReference type="SMART" id="SM00862">
    <property type="entry name" value="Trans_reg_C"/>
    <property type="match status" value="1"/>
</dbReference>
<dbReference type="InterPro" id="IPR011006">
    <property type="entry name" value="CheY-like_superfamily"/>
</dbReference>
<reference evidence="12 13" key="1">
    <citation type="submission" date="2020-10" db="EMBL/GenBank/DDBJ databases">
        <title>ChiBAC.</title>
        <authorList>
            <person name="Zenner C."/>
            <person name="Hitch T.C.A."/>
            <person name="Clavel T."/>
        </authorList>
    </citation>
    <scope>NUCLEOTIDE SEQUENCE [LARGE SCALE GENOMIC DNA]</scope>
    <source>
        <strain evidence="12 13">DSM 109015</strain>
    </source>
</reference>
<dbReference type="PROSITE" id="PS51755">
    <property type="entry name" value="OMPR_PHOB"/>
    <property type="match status" value="1"/>
</dbReference>
<evidence type="ECO:0000259" key="11">
    <source>
        <dbReference type="PROSITE" id="PS51755"/>
    </source>
</evidence>
<evidence type="ECO:0000256" key="9">
    <source>
        <dbReference type="PROSITE-ProRule" id="PRU01091"/>
    </source>
</evidence>
<dbReference type="CDD" id="cd00383">
    <property type="entry name" value="trans_reg_C"/>
    <property type="match status" value="1"/>
</dbReference>
<dbReference type="Proteomes" id="UP000768567">
    <property type="component" value="Unassembled WGS sequence"/>
</dbReference>
<evidence type="ECO:0000256" key="6">
    <source>
        <dbReference type="ARBA" id="ARBA00023163"/>
    </source>
</evidence>
<keyword evidence="3" id="KW-0902">Two-component regulatory system</keyword>
<evidence type="ECO:0000256" key="8">
    <source>
        <dbReference type="PROSITE-ProRule" id="PRU00169"/>
    </source>
</evidence>
<evidence type="ECO:0000313" key="13">
    <source>
        <dbReference type="Proteomes" id="UP000768567"/>
    </source>
</evidence>
<keyword evidence="5 9" id="KW-0238">DNA-binding</keyword>
<evidence type="ECO:0000256" key="2">
    <source>
        <dbReference type="ARBA" id="ARBA00022553"/>
    </source>
</evidence>
<dbReference type="Pfam" id="PF00486">
    <property type="entry name" value="Trans_reg_C"/>
    <property type="match status" value="1"/>
</dbReference>
<dbReference type="InterPro" id="IPR001867">
    <property type="entry name" value="OmpR/PhoB-type_DNA-bd"/>
</dbReference>
<keyword evidence="6" id="KW-0804">Transcription</keyword>
<proteinExistence type="predicted"/>
<feature type="domain" description="Response regulatory" evidence="10">
    <location>
        <begin position="3"/>
        <end position="115"/>
    </location>
</feature>
<dbReference type="InterPro" id="IPR039420">
    <property type="entry name" value="WalR-like"/>
</dbReference>
<evidence type="ECO:0000313" key="12">
    <source>
        <dbReference type="EMBL" id="MBE5037480.1"/>
    </source>
</evidence>
<comment type="function">
    <text evidence="7">May play the central regulatory role in sporulation. It may be an element of the effector pathway responsible for the activation of sporulation genes in response to nutritional stress. Spo0A may act in concert with spo0H (a sigma factor) to control the expression of some genes that are critical to the sporulation process.</text>
</comment>
<dbReference type="CDD" id="cd17574">
    <property type="entry name" value="REC_OmpR"/>
    <property type="match status" value="1"/>
</dbReference>
<dbReference type="PANTHER" id="PTHR48111:SF40">
    <property type="entry name" value="PHOSPHATE REGULON TRANSCRIPTIONAL REGULATORY PROTEIN PHOB"/>
    <property type="match status" value="1"/>
</dbReference>
<dbReference type="Gene3D" id="6.10.250.690">
    <property type="match status" value="1"/>
</dbReference>
<feature type="DNA-binding region" description="OmpR/PhoB-type" evidence="9">
    <location>
        <begin position="122"/>
        <end position="218"/>
    </location>
</feature>
<name>A0ABR9R3T6_9FIRM</name>
<evidence type="ECO:0000256" key="5">
    <source>
        <dbReference type="ARBA" id="ARBA00023125"/>
    </source>
</evidence>
<dbReference type="Pfam" id="PF00072">
    <property type="entry name" value="Response_reg"/>
    <property type="match status" value="1"/>
</dbReference>
<keyword evidence="13" id="KW-1185">Reference proteome</keyword>
<dbReference type="PANTHER" id="PTHR48111">
    <property type="entry name" value="REGULATOR OF RPOS"/>
    <property type="match status" value="1"/>
</dbReference>
<accession>A0ABR9R3T6</accession>
<protein>
    <recommendedName>
        <fullName evidence="1">Stage 0 sporulation protein A homolog</fullName>
    </recommendedName>
</protein>
<evidence type="ECO:0000259" key="10">
    <source>
        <dbReference type="PROSITE" id="PS50110"/>
    </source>
</evidence>
<sequence length="221" mass="24985">MKPILVVDDEEPIANLIKRTLTDAGYPCVAVTSGVEAADLLEEKHFDLVVLDVMMPEVDGYDLLRYILPTGTPTIFLTAKGTLSDRVRGLQMGADDYIVKPFEPAELVARVESVLRRAGRGTVGFTAWDVQVDTAACRVTRAGKPVSLTPKEYDLLMLLLRNRGSVLYRDYLYETVWGEDEMLDNTRTLDTHIQRLRKKLGWENKITTIHRVGYRLEGEDR</sequence>
<dbReference type="PROSITE" id="PS50110">
    <property type="entry name" value="RESPONSE_REGULATORY"/>
    <property type="match status" value="1"/>
</dbReference>
<feature type="modified residue" description="4-aspartylphosphate" evidence="8">
    <location>
        <position position="52"/>
    </location>
</feature>
<dbReference type="InterPro" id="IPR001789">
    <property type="entry name" value="Sig_transdc_resp-reg_receiver"/>
</dbReference>
<dbReference type="Gene3D" id="1.10.10.10">
    <property type="entry name" value="Winged helix-like DNA-binding domain superfamily/Winged helix DNA-binding domain"/>
    <property type="match status" value="1"/>
</dbReference>